<keyword evidence="10" id="KW-1185">Reference proteome</keyword>
<evidence type="ECO:0000256" key="8">
    <source>
        <dbReference type="SAM" id="Phobius"/>
    </source>
</evidence>
<accession>A0A1I2ZD78</accession>
<evidence type="ECO:0008006" key="11">
    <source>
        <dbReference type="Google" id="ProtNLM"/>
    </source>
</evidence>
<dbReference type="GO" id="GO:0005886">
    <property type="term" value="C:plasma membrane"/>
    <property type="evidence" value="ECO:0007669"/>
    <property type="project" value="UniProtKB-SubCell"/>
</dbReference>
<comment type="similarity">
    <text evidence="2">Belongs to the autoinducer-2 exporter (AI-2E) (TC 2.A.86) family.</text>
</comment>
<dbReference type="InterPro" id="IPR002549">
    <property type="entry name" value="AI-2E-like"/>
</dbReference>
<keyword evidence="3" id="KW-0813">Transport</keyword>
<evidence type="ECO:0000313" key="10">
    <source>
        <dbReference type="Proteomes" id="UP000199337"/>
    </source>
</evidence>
<evidence type="ECO:0000256" key="3">
    <source>
        <dbReference type="ARBA" id="ARBA00022448"/>
    </source>
</evidence>
<keyword evidence="4" id="KW-1003">Cell membrane</keyword>
<name>A0A1I2ZD78_9FIRM</name>
<keyword evidence="7 8" id="KW-0472">Membrane</keyword>
<evidence type="ECO:0000313" key="9">
    <source>
        <dbReference type="EMBL" id="SFH35812.1"/>
    </source>
</evidence>
<comment type="subcellular location">
    <subcellularLocation>
        <location evidence="1">Cell membrane</location>
        <topology evidence="1">Multi-pass membrane protein</topology>
    </subcellularLocation>
</comment>
<dbReference type="Pfam" id="PF01594">
    <property type="entry name" value="AI-2E_transport"/>
    <property type="match status" value="1"/>
</dbReference>
<feature type="non-terminal residue" evidence="9">
    <location>
        <position position="1"/>
    </location>
</feature>
<dbReference type="GO" id="GO:0055085">
    <property type="term" value="P:transmembrane transport"/>
    <property type="evidence" value="ECO:0007669"/>
    <property type="project" value="TreeGrafter"/>
</dbReference>
<reference evidence="10" key="1">
    <citation type="submission" date="2016-10" db="EMBL/GenBank/DDBJ databases">
        <authorList>
            <person name="Varghese N."/>
            <person name="Submissions S."/>
        </authorList>
    </citation>
    <scope>NUCLEOTIDE SEQUENCE [LARGE SCALE GENOMIC DNA]</scope>
    <source>
        <strain evidence="10">DSM 17038</strain>
    </source>
</reference>
<evidence type="ECO:0000256" key="5">
    <source>
        <dbReference type="ARBA" id="ARBA00022692"/>
    </source>
</evidence>
<dbReference type="AlphaFoldDB" id="A0A1I2ZD78"/>
<sequence>LVSKWMVIKVILAFIIIQQLEASVISPKILGGRVGLHPLFVILVLLAGGQLYGLTGLILAVPVAAILRVLLSFAYCKLVPEFK</sequence>
<protein>
    <recommendedName>
        <fullName evidence="11">AI-2E family transporter</fullName>
    </recommendedName>
</protein>
<evidence type="ECO:0000256" key="6">
    <source>
        <dbReference type="ARBA" id="ARBA00022989"/>
    </source>
</evidence>
<evidence type="ECO:0000256" key="7">
    <source>
        <dbReference type="ARBA" id="ARBA00023136"/>
    </source>
</evidence>
<feature type="transmembrane region" description="Helical" evidence="8">
    <location>
        <begin position="38"/>
        <end position="67"/>
    </location>
</feature>
<gene>
    <name evidence="9" type="ORF">SAMN05660649_04877</name>
</gene>
<keyword evidence="5 8" id="KW-0812">Transmembrane</keyword>
<evidence type="ECO:0000256" key="1">
    <source>
        <dbReference type="ARBA" id="ARBA00004651"/>
    </source>
</evidence>
<dbReference type="STRING" id="341036.SAMN05660649_04877"/>
<proteinExistence type="inferred from homology"/>
<evidence type="ECO:0000256" key="2">
    <source>
        <dbReference type="ARBA" id="ARBA00009773"/>
    </source>
</evidence>
<dbReference type="RefSeq" id="WP_114319320.1">
    <property type="nucleotide sequence ID" value="NZ_FOOX01000027.1"/>
</dbReference>
<dbReference type="OrthoDB" id="9793390at2"/>
<dbReference type="PANTHER" id="PTHR21716:SF53">
    <property type="entry name" value="PERMEASE PERM-RELATED"/>
    <property type="match status" value="1"/>
</dbReference>
<organism evidence="9 10">
    <name type="scientific">Desulfotruncus arcticus DSM 17038</name>
    <dbReference type="NCBI Taxonomy" id="1121424"/>
    <lineage>
        <taxon>Bacteria</taxon>
        <taxon>Bacillati</taxon>
        <taxon>Bacillota</taxon>
        <taxon>Clostridia</taxon>
        <taxon>Eubacteriales</taxon>
        <taxon>Desulfallaceae</taxon>
        <taxon>Desulfotruncus</taxon>
    </lineage>
</organism>
<dbReference type="PANTHER" id="PTHR21716">
    <property type="entry name" value="TRANSMEMBRANE PROTEIN"/>
    <property type="match status" value="1"/>
</dbReference>
<dbReference type="Proteomes" id="UP000199337">
    <property type="component" value="Unassembled WGS sequence"/>
</dbReference>
<keyword evidence="6 8" id="KW-1133">Transmembrane helix</keyword>
<dbReference type="EMBL" id="FOOX01000027">
    <property type="protein sequence ID" value="SFH35812.1"/>
    <property type="molecule type" value="Genomic_DNA"/>
</dbReference>
<evidence type="ECO:0000256" key="4">
    <source>
        <dbReference type="ARBA" id="ARBA00022475"/>
    </source>
</evidence>